<evidence type="ECO:0000256" key="7">
    <source>
        <dbReference type="ARBA" id="ARBA00023136"/>
    </source>
</evidence>
<comment type="similarity">
    <text evidence="8 9">Belongs to the TRAP transporter small permease family.</text>
</comment>
<evidence type="ECO:0000313" key="13">
    <source>
        <dbReference type="Proteomes" id="UP000022447"/>
    </source>
</evidence>
<keyword evidence="7 9" id="KW-0472">Membrane</keyword>
<evidence type="ECO:0000313" key="12">
    <source>
        <dbReference type="EMBL" id="ETX13718.1"/>
    </source>
</evidence>
<keyword evidence="2 9" id="KW-0813">Transport</keyword>
<evidence type="ECO:0000256" key="10">
    <source>
        <dbReference type="SAM" id="MobiDB-lite"/>
    </source>
</evidence>
<dbReference type="PANTHER" id="PTHR35011">
    <property type="entry name" value="2,3-DIKETO-L-GULONATE TRAP TRANSPORTER SMALL PERMEASE PROTEIN YIAM"/>
    <property type="match status" value="1"/>
</dbReference>
<keyword evidence="3" id="KW-1003">Cell membrane</keyword>
<dbReference type="Proteomes" id="UP000022447">
    <property type="component" value="Unassembled WGS sequence"/>
</dbReference>
<dbReference type="OrthoDB" id="7843639at2"/>
<dbReference type="AlphaFoldDB" id="X7EF15"/>
<evidence type="ECO:0000256" key="9">
    <source>
        <dbReference type="RuleBase" id="RU369079"/>
    </source>
</evidence>
<keyword evidence="6 9" id="KW-1133">Transmembrane helix</keyword>
<dbReference type="RefSeq" id="WP_051489510.1">
    <property type="nucleotide sequence ID" value="NZ_JALZ01000019.1"/>
</dbReference>
<dbReference type="GO" id="GO:0005886">
    <property type="term" value="C:plasma membrane"/>
    <property type="evidence" value="ECO:0007669"/>
    <property type="project" value="UniProtKB-SubCell"/>
</dbReference>
<gene>
    <name evidence="12" type="ORF">OCH239_07050</name>
</gene>
<feature type="region of interest" description="Disordered" evidence="10">
    <location>
        <begin position="1"/>
        <end position="27"/>
    </location>
</feature>
<name>X7EF15_9RHOB</name>
<dbReference type="GO" id="GO:0015740">
    <property type="term" value="P:C4-dicarboxylate transport"/>
    <property type="evidence" value="ECO:0007669"/>
    <property type="project" value="TreeGrafter"/>
</dbReference>
<dbReference type="Pfam" id="PF04290">
    <property type="entry name" value="DctQ"/>
    <property type="match status" value="1"/>
</dbReference>
<comment type="caution">
    <text evidence="12">The sequence shown here is derived from an EMBL/GenBank/DDBJ whole genome shotgun (WGS) entry which is preliminary data.</text>
</comment>
<feature type="transmembrane region" description="Helical" evidence="9">
    <location>
        <begin position="156"/>
        <end position="178"/>
    </location>
</feature>
<dbReference type="STRING" id="1449350.OCH239_07050"/>
<dbReference type="eggNOG" id="COG3090">
    <property type="taxonomic scope" value="Bacteria"/>
</dbReference>
<accession>X7EF15</accession>
<comment type="subunit">
    <text evidence="9">The complex comprises the extracytoplasmic solute receptor protein and the two transmembrane proteins.</text>
</comment>
<evidence type="ECO:0000256" key="5">
    <source>
        <dbReference type="ARBA" id="ARBA00022692"/>
    </source>
</evidence>
<keyword evidence="5 9" id="KW-0812">Transmembrane</keyword>
<evidence type="ECO:0000256" key="1">
    <source>
        <dbReference type="ARBA" id="ARBA00004429"/>
    </source>
</evidence>
<feature type="transmembrane region" description="Helical" evidence="9">
    <location>
        <begin position="80"/>
        <end position="98"/>
    </location>
</feature>
<feature type="transmembrane region" description="Helical" evidence="9">
    <location>
        <begin position="119"/>
        <end position="141"/>
    </location>
</feature>
<feature type="compositionally biased region" description="Basic and acidic residues" evidence="10">
    <location>
        <begin position="13"/>
        <end position="23"/>
    </location>
</feature>
<feature type="domain" description="Tripartite ATP-independent periplasmic transporters DctQ component" evidence="11">
    <location>
        <begin position="59"/>
        <end position="181"/>
    </location>
</feature>
<keyword evidence="4 9" id="KW-0997">Cell inner membrane</keyword>
<dbReference type="InterPro" id="IPR007387">
    <property type="entry name" value="TRAP_DctQ"/>
</dbReference>
<evidence type="ECO:0000256" key="4">
    <source>
        <dbReference type="ARBA" id="ARBA00022519"/>
    </source>
</evidence>
<dbReference type="GO" id="GO:0022857">
    <property type="term" value="F:transmembrane transporter activity"/>
    <property type="evidence" value="ECO:0007669"/>
    <property type="project" value="UniProtKB-UniRule"/>
</dbReference>
<keyword evidence="13" id="KW-1185">Reference proteome</keyword>
<reference evidence="12 13" key="1">
    <citation type="submission" date="2014-01" db="EMBL/GenBank/DDBJ databases">
        <title>Roseivivax halodurans JCM 10272 Genome Sequencing.</title>
        <authorList>
            <person name="Lai Q."/>
            <person name="Li G."/>
            <person name="Shao Z."/>
        </authorList>
    </citation>
    <scope>NUCLEOTIDE SEQUENCE [LARGE SCALE GENOMIC DNA]</scope>
    <source>
        <strain evidence="12 13">JCM 10272</strain>
    </source>
</reference>
<protein>
    <recommendedName>
        <fullName evidence="9">TRAP transporter small permease protein</fullName>
    </recommendedName>
</protein>
<comment type="function">
    <text evidence="9">Part of the tripartite ATP-independent periplasmic (TRAP) transport system.</text>
</comment>
<sequence>MPDISSDTGADELGGRPERRLSDAGDMGTVGGRGGLARLWALYDRLETALTLLALSITVLTVLVAAIGRSMGMPVRSAPQLALLFLIWAIILGADICMKRGEHIRVSLLAGLLPAPARRALVALHLFLMIPFLLFCIWYGFDLAAGNWQRQLGATGLSYGLITLALPVGCVLFLISILRRLGTHGLDATLEPEDHHQESPL</sequence>
<evidence type="ECO:0000256" key="2">
    <source>
        <dbReference type="ARBA" id="ARBA00022448"/>
    </source>
</evidence>
<organism evidence="12 13">
    <name type="scientific">Roseivivax halodurans JCM 10272</name>
    <dbReference type="NCBI Taxonomy" id="1449350"/>
    <lineage>
        <taxon>Bacteria</taxon>
        <taxon>Pseudomonadati</taxon>
        <taxon>Pseudomonadota</taxon>
        <taxon>Alphaproteobacteria</taxon>
        <taxon>Rhodobacterales</taxon>
        <taxon>Roseobacteraceae</taxon>
        <taxon>Roseivivax</taxon>
    </lineage>
</organism>
<evidence type="ECO:0000256" key="3">
    <source>
        <dbReference type="ARBA" id="ARBA00022475"/>
    </source>
</evidence>
<evidence type="ECO:0000256" key="8">
    <source>
        <dbReference type="ARBA" id="ARBA00038436"/>
    </source>
</evidence>
<evidence type="ECO:0000256" key="6">
    <source>
        <dbReference type="ARBA" id="ARBA00022989"/>
    </source>
</evidence>
<dbReference type="EMBL" id="JALZ01000019">
    <property type="protein sequence ID" value="ETX13718.1"/>
    <property type="molecule type" value="Genomic_DNA"/>
</dbReference>
<dbReference type="PANTHER" id="PTHR35011:SF11">
    <property type="entry name" value="TRAP TRANSPORTER SMALL PERMEASE PROTEIN"/>
    <property type="match status" value="1"/>
</dbReference>
<evidence type="ECO:0000259" key="11">
    <source>
        <dbReference type="Pfam" id="PF04290"/>
    </source>
</evidence>
<proteinExistence type="inferred from homology"/>
<dbReference type="InterPro" id="IPR055348">
    <property type="entry name" value="DctQ"/>
</dbReference>
<comment type="subcellular location">
    <subcellularLocation>
        <location evidence="1 9">Cell inner membrane</location>
        <topology evidence="1 9">Multi-pass membrane protein</topology>
    </subcellularLocation>
</comment>
<feature type="transmembrane region" description="Helical" evidence="9">
    <location>
        <begin position="48"/>
        <end position="68"/>
    </location>
</feature>